<sequence>MINSGNFGDFANSGILEEINEAESSTLMSLGNLFVVVCKLGDDEISRFDNCGPFLALSNFGNRVVGFDAAESFPVSISVLLKRGGSFGVFVALSKLLAKCRNFLFFEDSSLLCFSLSSLPSSTPMVSPMLRDSLSLSPVVNS</sequence>
<accession>A0A9P8PJL0</accession>
<reference evidence="1" key="2">
    <citation type="submission" date="2021-01" db="EMBL/GenBank/DDBJ databases">
        <authorList>
            <person name="Schikora-Tamarit M.A."/>
        </authorList>
    </citation>
    <scope>NUCLEOTIDE SEQUENCE</scope>
    <source>
        <strain evidence="1">CBS6341</strain>
    </source>
</reference>
<name>A0A9P8PJL0_9ASCO</name>
<evidence type="ECO:0000313" key="2">
    <source>
        <dbReference type="Proteomes" id="UP000769528"/>
    </source>
</evidence>
<dbReference type="Proteomes" id="UP000769528">
    <property type="component" value="Unassembled WGS sequence"/>
</dbReference>
<comment type="caution">
    <text evidence="1">The sequence shown here is derived from an EMBL/GenBank/DDBJ whole genome shotgun (WGS) entry which is preliminary data.</text>
</comment>
<protein>
    <submittedName>
        <fullName evidence="1">Uncharacterized protein</fullName>
    </submittedName>
</protein>
<proteinExistence type="predicted"/>
<reference evidence="1" key="1">
    <citation type="journal article" date="2021" name="Open Biol.">
        <title>Shared evolutionary footprints suggest mitochondrial oxidative damage underlies multiple complex I losses in fungi.</title>
        <authorList>
            <person name="Schikora-Tamarit M.A."/>
            <person name="Marcet-Houben M."/>
            <person name="Nosek J."/>
            <person name="Gabaldon T."/>
        </authorList>
    </citation>
    <scope>NUCLEOTIDE SEQUENCE</scope>
    <source>
        <strain evidence="1">CBS6341</strain>
    </source>
</reference>
<keyword evidence="2" id="KW-1185">Reference proteome</keyword>
<dbReference type="EMBL" id="JAEUBF010001113">
    <property type="protein sequence ID" value="KAH3672730.1"/>
    <property type="molecule type" value="Genomic_DNA"/>
</dbReference>
<organism evidence="1 2">
    <name type="scientific">Wickerhamomyces mucosus</name>
    <dbReference type="NCBI Taxonomy" id="1378264"/>
    <lineage>
        <taxon>Eukaryota</taxon>
        <taxon>Fungi</taxon>
        <taxon>Dikarya</taxon>
        <taxon>Ascomycota</taxon>
        <taxon>Saccharomycotina</taxon>
        <taxon>Saccharomycetes</taxon>
        <taxon>Phaffomycetales</taxon>
        <taxon>Wickerhamomycetaceae</taxon>
        <taxon>Wickerhamomyces</taxon>
    </lineage>
</organism>
<evidence type="ECO:0000313" key="1">
    <source>
        <dbReference type="EMBL" id="KAH3672730.1"/>
    </source>
</evidence>
<dbReference type="AlphaFoldDB" id="A0A9P8PJL0"/>
<gene>
    <name evidence="1" type="ORF">WICMUC_004136</name>
</gene>